<dbReference type="InterPro" id="IPR002491">
    <property type="entry name" value="ABC_transptr_periplasmic_BD"/>
</dbReference>
<dbReference type="PANTHER" id="PTHR30532:SF26">
    <property type="entry name" value="IRON(3+)-HYDROXAMATE-BINDING PROTEIN FHUD"/>
    <property type="match status" value="1"/>
</dbReference>
<feature type="chain" id="PRO_5020415380" evidence="6">
    <location>
        <begin position="21"/>
        <end position="340"/>
    </location>
</feature>
<dbReference type="EMBL" id="CP035492">
    <property type="protein sequence ID" value="QAY67681.1"/>
    <property type="molecule type" value="Genomic_DNA"/>
</dbReference>
<evidence type="ECO:0000256" key="6">
    <source>
        <dbReference type="SAM" id="SignalP"/>
    </source>
</evidence>
<evidence type="ECO:0000256" key="5">
    <source>
        <dbReference type="SAM" id="MobiDB-lite"/>
    </source>
</evidence>
<protein>
    <submittedName>
        <fullName evidence="8">Iron-hydroxamate ABC transporter substrate-binding protein</fullName>
    </submittedName>
</protein>
<dbReference type="RefSeq" id="WP_129442654.1">
    <property type="nucleotide sequence ID" value="NZ_CP035492.1"/>
</dbReference>
<sequence>MLQKRFTIIGVILVMMLVLAACGGNGNHPDSSGTAASPSPEAPAASPSASPEASASADADTLTVHTDKGDVVIPAHPKRVAAAYYHGTLLALGIHPVGANKEWWMGSPFLKEQEADIADIGAPVDVEKVTALDPDLIVINDFALENYDQLSKIAPTVYIPYGSTKNVKEEVKQFGDLFGKQAEADQWLADYEHKAQEGRDKIKDVVKPGSTAVILNVRGKVLSVLGNNYGRGGFPIYDALQFKATAPVQEVIDSKEQIKEISLEALPQYADADYIFLCINDDPDQSMASELRKSKIWSNLPAVKNNHVYELDYKTYLYYDPVSISGQIGTIADLVAKGGQ</sequence>
<evidence type="ECO:0000259" key="7">
    <source>
        <dbReference type="PROSITE" id="PS50983"/>
    </source>
</evidence>
<dbReference type="CDD" id="cd01138">
    <property type="entry name" value="FeuA"/>
    <property type="match status" value="1"/>
</dbReference>
<keyword evidence="4 6" id="KW-0732">Signal</keyword>
<dbReference type="PROSITE" id="PS51257">
    <property type="entry name" value="PROKAR_LIPOPROTEIN"/>
    <property type="match status" value="1"/>
</dbReference>
<feature type="region of interest" description="Disordered" evidence="5">
    <location>
        <begin position="27"/>
        <end position="60"/>
    </location>
</feature>
<keyword evidence="3" id="KW-0813">Transport</keyword>
<feature type="domain" description="Fe/B12 periplasmic-binding" evidence="7">
    <location>
        <begin position="77"/>
        <end position="339"/>
    </location>
</feature>
<dbReference type="GO" id="GO:0030288">
    <property type="term" value="C:outer membrane-bounded periplasmic space"/>
    <property type="evidence" value="ECO:0007669"/>
    <property type="project" value="TreeGrafter"/>
</dbReference>
<keyword evidence="9" id="KW-1185">Reference proteome</keyword>
<evidence type="ECO:0000256" key="1">
    <source>
        <dbReference type="ARBA" id="ARBA00004196"/>
    </source>
</evidence>
<dbReference type="SUPFAM" id="SSF53807">
    <property type="entry name" value="Helical backbone' metal receptor"/>
    <property type="match status" value="1"/>
</dbReference>
<organism evidence="8 9">
    <name type="scientific">Paenibacillus protaetiae</name>
    <dbReference type="NCBI Taxonomy" id="2509456"/>
    <lineage>
        <taxon>Bacteria</taxon>
        <taxon>Bacillati</taxon>
        <taxon>Bacillota</taxon>
        <taxon>Bacilli</taxon>
        <taxon>Bacillales</taxon>
        <taxon>Paenibacillaceae</taxon>
        <taxon>Paenibacillus</taxon>
    </lineage>
</organism>
<evidence type="ECO:0000256" key="4">
    <source>
        <dbReference type="ARBA" id="ARBA00022729"/>
    </source>
</evidence>
<name>A0A4V0YFH0_9BACL</name>
<dbReference type="InterPro" id="IPR051313">
    <property type="entry name" value="Bact_iron-sidero_bind"/>
</dbReference>
<accession>A0A4V0YFH0</accession>
<evidence type="ECO:0000256" key="3">
    <source>
        <dbReference type="ARBA" id="ARBA00022448"/>
    </source>
</evidence>
<dbReference type="PROSITE" id="PS50983">
    <property type="entry name" value="FE_B12_PBP"/>
    <property type="match status" value="1"/>
</dbReference>
<dbReference type="Gene3D" id="3.40.50.1980">
    <property type="entry name" value="Nitrogenase molybdenum iron protein domain"/>
    <property type="match status" value="2"/>
</dbReference>
<dbReference type="PANTHER" id="PTHR30532">
    <property type="entry name" value="IRON III DICITRATE-BINDING PERIPLASMIC PROTEIN"/>
    <property type="match status" value="1"/>
</dbReference>
<gene>
    <name evidence="8" type="ORF">ET464_16130</name>
</gene>
<evidence type="ECO:0000313" key="8">
    <source>
        <dbReference type="EMBL" id="QAY67681.1"/>
    </source>
</evidence>
<feature type="signal peptide" evidence="6">
    <location>
        <begin position="1"/>
        <end position="20"/>
    </location>
</feature>
<feature type="compositionally biased region" description="Low complexity" evidence="5">
    <location>
        <begin position="35"/>
        <end position="60"/>
    </location>
</feature>
<proteinExistence type="inferred from homology"/>
<reference evidence="8 9" key="1">
    <citation type="submission" date="2019-01" db="EMBL/GenBank/DDBJ databases">
        <title>Genome sequencing of strain FW100M-2.</title>
        <authorList>
            <person name="Heo J."/>
            <person name="Kim S.-J."/>
            <person name="Kim J.-S."/>
            <person name="Hong S.-B."/>
            <person name="Kwon S.-W."/>
        </authorList>
    </citation>
    <scope>NUCLEOTIDE SEQUENCE [LARGE SCALE GENOMIC DNA]</scope>
    <source>
        <strain evidence="8 9">FW100M-2</strain>
    </source>
</reference>
<comment type="subcellular location">
    <subcellularLocation>
        <location evidence="1">Cell envelope</location>
    </subcellularLocation>
</comment>
<comment type="similarity">
    <text evidence="2">Belongs to the bacterial solute-binding protein 8 family.</text>
</comment>
<evidence type="ECO:0000313" key="9">
    <source>
        <dbReference type="Proteomes" id="UP000293568"/>
    </source>
</evidence>
<dbReference type="Pfam" id="PF01497">
    <property type="entry name" value="Peripla_BP_2"/>
    <property type="match status" value="1"/>
</dbReference>
<evidence type="ECO:0000256" key="2">
    <source>
        <dbReference type="ARBA" id="ARBA00008814"/>
    </source>
</evidence>
<dbReference type="AlphaFoldDB" id="A0A4V0YFH0"/>
<dbReference type="Proteomes" id="UP000293568">
    <property type="component" value="Chromosome"/>
</dbReference>
<dbReference type="KEGG" id="pprt:ET464_16130"/>
<dbReference type="GO" id="GO:1901678">
    <property type="term" value="P:iron coordination entity transport"/>
    <property type="evidence" value="ECO:0007669"/>
    <property type="project" value="UniProtKB-ARBA"/>
</dbReference>
<dbReference type="OrthoDB" id="2241086at2"/>